<name>A0A0C3P2I2_PISTI</name>
<feature type="region of interest" description="Disordered" evidence="2">
    <location>
        <begin position="632"/>
        <end position="679"/>
    </location>
</feature>
<gene>
    <name evidence="3" type="ORF">M404DRAFT_9999</name>
</gene>
<organism evidence="3 4">
    <name type="scientific">Pisolithus tinctorius Marx 270</name>
    <dbReference type="NCBI Taxonomy" id="870435"/>
    <lineage>
        <taxon>Eukaryota</taxon>
        <taxon>Fungi</taxon>
        <taxon>Dikarya</taxon>
        <taxon>Basidiomycota</taxon>
        <taxon>Agaricomycotina</taxon>
        <taxon>Agaricomycetes</taxon>
        <taxon>Agaricomycetidae</taxon>
        <taxon>Boletales</taxon>
        <taxon>Sclerodermatineae</taxon>
        <taxon>Pisolithaceae</taxon>
        <taxon>Pisolithus</taxon>
    </lineage>
</organism>
<keyword evidence="4" id="KW-1185">Reference proteome</keyword>
<evidence type="ECO:0000313" key="4">
    <source>
        <dbReference type="Proteomes" id="UP000054217"/>
    </source>
</evidence>
<dbReference type="Proteomes" id="UP000054217">
    <property type="component" value="Unassembled WGS sequence"/>
</dbReference>
<feature type="region of interest" description="Disordered" evidence="2">
    <location>
        <begin position="275"/>
        <end position="295"/>
    </location>
</feature>
<protein>
    <submittedName>
        <fullName evidence="3">Uncharacterized protein</fullName>
    </submittedName>
</protein>
<dbReference type="InParanoid" id="A0A0C3P2I2"/>
<evidence type="ECO:0000256" key="1">
    <source>
        <dbReference type="SAM" id="Coils"/>
    </source>
</evidence>
<dbReference type="AlphaFoldDB" id="A0A0C3P2I2"/>
<accession>A0A0C3P2I2</accession>
<proteinExistence type="predicted"/>
<reference evidence="3 4" key="1">
    <citation type="submission" date="2014-04" db="EMBL/GenBank/DDBJ databases">
        <authorList>
            <consortium name="DOE Joint Genome Institute"/>
            <person name="Kuo A."/>
            <person name="Kohler A."/>
            <person name="Costa M.D."/>
            <person name="Nagy L.G."/>
            <person name="Floudas D."/>
            <person name="Copeland A."/>
            <person name="Barry K.W."/>
            <person name="Cichocki N."/>
            <person name="Veneault-Fourrey C."/>
            <person name="LaButti K."/>
            <person name="Lindquist E.A."/>
            <person name="Lipzen A."/>
            <person name="Lundell T."/>
            <person name="Morin E."/>
            <person name="Murat C."/>
            <person name="Sun H."/>
            <person name="Tunlid A."/>
            <person name="Henrissat B."/>
            <person name="Grigoriev I.V."/>
            <person name="Hibbett D.S."/>
            <person name="Martin F."/>
            <person name="Nordberg H.P."/>
            <person name="Cantor M.N."/>
            <person name="Hua S.X."/>
        </authorList>
    </citation>
    <scope>NUCLEOTIDE SEQUENCE [LARGE SCALE GENOMIC DNA]</scope>
    <source>
        <strain evidence="3 4">Marx 270</strain>
    </source>
</reference>
<dbReference type="EMBL" id="KN831987">
    <property type="protein sequence ID" value="KIO01514.1"/>
    <property type="molecule type" value="Genomic_DNA"/>
</dbReference>
<reference evidence="4" key="2">
    <citation type="submission" date="2015-01" db="EMBL/GenBank/DDBJ databases">
        <title>Evolutionary Origins and Diversification of the Mycorrhizal Mutualists.</title>
        <authorList>
            <consortium name="DOE Joint Genome Institute"/>
            <consortium name="Mycorrhizal Genomics Consortium"/>
            <person name="Kohler A."/>
            <person name="Kuo A."/>
            <person name="Nagy L.G."/>
            <person name="Floudas D."/>
            <person name="Copeland A."/>
            <person name="Barry K.W."/>
            <person name="Cichocki N."/>
            <person name="Veneault-Fourrey C."/>
            <person name="LaButti K."/>
            <person name="Lindquist E.A."/>
            <person name="Lipzen A."/>
            <person name="Lundell T."/>
            <person name="Morin E."/>
            <person name="Murat C."/>
            <person name="Riley R."/>
            <person name="Ohm R."/>
            <person name="Sun H."/>
            <person name="Tunlid A."/>
            <person name="Henrissat B."/>
            <person name="Grigoriev I.V."/>
            <person name="Hibbett D.S."/>
            <person name="Martin F."/>
        </authorList>
    </citation>
    <scope>NUCLEOTIDE SEQUENCE [LARGE SCALE GENOMIC DNA]</scope>
    <source>
        <strain evidence="4">Marx 270</strain>
    </source>
</reference>
<dbReference type="OrthoDB" id="2686684at2759"/>
<evidence type="ECO:0000256" key="2">
    <source>
        <dbReference type="SAM" id="MobiDB-lite"/>
    </source>
</evidence>
<sequence length="691" mass="76725">MPSPPDHAKEPTTLVKGLTSHVVLPSMSDTGHSPNKQVHFGMSLPSDDSDRPNKKLKGLVTMVSLRKSKEVEHLQSLCILELARASRAALAAQAKYRCLWIHEIDIMRMIAVDEYEEATANLRKADRQIVLLSQRIWMASNSSSYNRVRGSGARIRGRGRTTTTSSVSGGSSLLPGPLDPFQPLPYEGLSQIDVLRQSSEASLQASLPPTYSNLSNTETTYNQPFPPLLQASGTSAPVLYNQPALPPLPQVSPVDDRLRAAAQMIQMPGQTTDVLTQHQQRHGAPKPPSQDRLRSFGDSLYSRAYSSRMSSRTVSRQSSAYSAYTDELTRTRAPRGMHKKSLNDSCLGWYEEDMQEVLKEAQVMVVYEMVHHKGWPVILNSGSARAVWKLAIREVIAQANIKFGTDMKPTKGIETLLLRTLTNVRSDAAEAAQKYAEELLKLNDPSLLANPEQYCQWKEGEVTCVTNVAGRAFFLHEYNDQGAVIRWFGNTVLERFHTTFWYTHALSPIKHLEDHFQTTPLRMYSISAVALLCALHREVNRMEGLRLQQPAFTGKEYAPLCEDYYEGMVNALNNAAIGPTFHSRLDWLHLRGLEVSKTAIHMLASPHKQHTKIFIPPTEDVTAYEAGPSFIPQPGPSSFVPQPGPSSFLPQPGPSFVSQSAPSFVSGPGPSSEASTYRDGAAEYVWSEDQW</sequence>
<keyword evidence="1" id="KW-0175">Coiled coil</keyword>
<feature type="region of interest" description="Disordered" evidence="2">
    <location>
        <begin position="148"/>
        <end position="174"/>
    </location>
</feature>
<feature type="coiled-coil region" evidence="1">
    <location>
        <begin position="108"/>
        <end position="135"/>
    </location>
</feature>
<feature type="compositionally biased region" description="Low complexity" evidence="2">
    <location>
        <begin position="148"/>
        <end position="172"/>
    </location>
</feature>
<dbReference type="HOGENOM" id="CLU_419835_0_0_1"/>
<evidence type="ECO:0000313" key="3">
    <source>
        <dbReference type="EMBL" id="KIO01514.1"/>
    </source>
</evidence>